<keyword evidence="1" id="KW-0175">Coiled coil</keyword>
<keyword evidence="4" id="KW-1185">Reference proteome</keyword>
<name>A0ABR2J2E2_9EUKA</name>
<dbReference type="PANTHER" id="PTHR23159">
    <property type="entry name" value="CENTROSOMAL PROTEIN 2"/>
    <property type="match status" value="1"/>
</dbReference>
<dbReference type="EMBL" id="JAPFFF010000013">
    <property type="protein sequence ID" value="KAK8871787.1"/>
    <property type="molecule type" value="Genomic_DNA"/>
</dbReference>
<dbReference type="Proteomes" id="UP001470230">
    <property type="component" value="Unassembled WGS sequence"/>
</dbReference>
<evidence type="ECO:0000256" key="1">
    <source>
        <dbReference type="SAM" id="Coils"/>
    </source>
</evidence>
<organism evidence="3 4">
    <name type="scientific">Tritrichomonas musculus</name>
    <dbReference type="NCBI Taxonomy" id="1915356"/>
    <lineage>
        <taxon>Eukaryota</taxon>
        <taxon>Metamonada</taxon>
        <taxon>Parabasalia</taxon>
        <taxon>Tritrichomonadida</taxon>
        <taxon>Tritrichomonadidae</taxon>
        <taxon>Tritrichomonas</taxon>
    </lineage>
</organism>
<evidence type="ECO:0000313" key="3">
    <source>
        <dbReference type="EMBL" id="KAK8871787.1"/>
    </source>
</evidence>
<evidence type="ECO:0000313" key="4">
    <source>
        <dbReference type="Proteomes" id="UP001470230"/>
    </source>
</evidence>
<accession>A0ABR2J2E2</accession>
<feature type="compositionally biased region" description="Low complexity" evidence="2">
    <location>
        <begin position="698"/>
        <end position="707"/>
    </location>
</feature>
<feature type="coiled-coil region" evidence="1">
    <location>
        <begin position="236"/>
        <end position="370"/>
    </location>
</feature>
<proteinExistence type="predicted"/>
<protein>
    <submittedName>
        <fullName evidence="3">Uncharacterized protein</fullName>
    </submittedName>
</protein>
<evidence type="ECO:0000256" key="2">
    <source>
        <dbReference type="SAM" id="MobiDB-lite"/>
    </source>
</evidence>
<feature type="region of interest" description="Disordered" evidence="2">
    <location>
        <begin position="696"/>
        <end position="721"/>
    </location>
</feature>
<reference evidence="3 4" key="1">
    <citation type="submission" date="2024-04" db="EMBL/GenBank/DDBJ databases">
        <title>Tritrichomonas musculus Genome.</title>
        <authorList>
            <person name="Alves-Ferreira E."/>
            <person name="Grigg M."/>
            <person name="Lorenzi H."/>
            <person name="Galac M."/>
        </authorList>
    </citation>
    <scope>NUCLEOTIDE SEQUENCE [LARGE SCALE GENOMIC DNA]</scope>
    <source>
        <strain evidence="3 4">EAF2021</strain>
    </source>
</reference>
<gene>
    <name evidence="3" type="ORF">M9Y10_007528</name>
</gene>
<sequence>MDGVFESRKESFINSLEKSILTISSDEYIRQMFQDGYSAAYVPDRICELIRQILVSDREEEINRLYNKIYALEFFFDEEKIRQIENLGNKYITASSSQNSKNNWNSQHNSTFNNFTFGFSDYDGHSMRNSNTSNQSQNIGKTKKEDIILFGKILIQQIKSLGIKNIPIERNDQIPIIFNDLKKSIKNFEKTMYSVQNDFSALIRRTKKQALKVYQLSTEKVKQECVQKVQKAKYYINKQNEQIQQLSNSLNDTQTLEENVQQLKEKLFQSKRAVANLQEEISSQKNENAELNDKINNLSLENRQLTEEHNRLNNFLNEKQQRIEYLEKSMSKIESEILEQEQVEKIQQKVLNLNDTIRKIQYENETLQKKSDSNDKIISDLIQLTNSTQASDLVTKVDRLCQEKAKICQILNRPVHSDDSRIISDIQKLNDQKRTLKKFSEKVDEIKDVQRILNAQDENDMKTKVVGLQRLKNAFDKLCLDCGIEFDNDTNSLSYNLPETVVSLQKSYQTVKDLMDILNLNSQDRLKDILTNLVDSRENTLRICEIFRIKSDNESQLIPASKLVKIAQNLVKVKTSYDTIVSSLNSSIVSFNKNDSFLLLDFESFDEEKAKKARMNARSFIFMKSNLKSLCEVLKIDFKLPVNKVLSTLLKRVKTVAKSHNNYQKVLDLLHIKEIENDDNGILTYEKVAQSIHSLLQNTGKTSNNNKGKSKDVENSKKTSNKSLLDVSNEVREIWFIVRDLCSIFKVEEPDFHSSSSLSMTHKSLCLVAKSLQESQSMNLSSVYNIAIRLKHFKQGLNSLKRNDNKLRLDRETVDEKVDEDLRKIEDEIIQIMNDLSNIFICFGTSDYNEIKLAKLNFELQKKEVQRLSQITGKDSFEESLDFLSKHFISIKQSSSFLGRLFRILLLIPKNSFADSSSSILPANDGIPLPIPRAVQEKLLSLASQQNIEKVQLKNVVDKIINKARSLGFSVSNNKKLGGFGSELNELTVTLEPDNNEIFYSVESALKFIVDNAKKEVEAKYAPKRKSFEDI</sequence>
<comment type="caution">
    <text evidence="3">The sequence shown here is derived from an EMBL/GenBank/DDBJ whole genome shotgun (WGS) entry which is preliminary data.</text>
</comment>
<dbReference type="PANTHER" id="PTHR23159:SF31">
    <property type="entry name" value="CENTROSOME-ASSOCIATED PROTEIN CEP250 ISOFORM X1"/>
    <property type="match status" value="1"/>
</dbReference>